<evidence type="ECO:0000313" key="13">
    <source>
        <dbReference type="EMBL" id="AZG74561.1"/>
    </source>
</evidence>
<dbReference type="InterPro" id="IPR002523">
    <property type="entry name" value="MgTranspt_CorA/ZnTranspt_ZntB"/>
</dbReference>
<evidence type="ECO:0000256" key="11">
    <source>
        <dbReference type="SAM" id="Coils"/>
    </source>
</evidence>
<dbReference type="Gene3D" id="3.30.460.20">
    <property type="entry name" value="CorA soluble domain-like"/>
    <property type="match status" value="1"/>
</dbReference>
<evidence type="ECO:0000256" key="4">
    <source>
        <dbReference type="ARBA" id="ARBA00022475"/>
    </source>
</evidence>
<feature type="coiled-coil region" evidence="11">
    <location>
        <begin position="153"/>
        <end position="180"/>
    </location>
</feature>
<name>A0A3G8LY66_9GAMM</name>
<evidence type="ECO:0000256" key="5">
    <source>
        <dbReference type="ARBA" id="ARBA00022519"/>
    </source>
</evidence>
<dbReference type="SUPFAM" id="SSF143865">
    <property type="entry name" value="CorA soluble domain-like"/>
    <property type="match status" value="1"/>
</dbReference>
<keyword evidence="8 12" id="KW-1133">Transmembrane helix</keyword>
<evidence type="ECO:0000256" key="2">
    <source>
        <dbReference type="ARBA" id="ARBA00009765"/>
    </source>
</evidence>
<dbReference type="EMBL" id="CP034015">
    <property type="protein sequence ID" value="AZG74561.1"/>
    <property type="molecule type" value="Genomic_DNA"/>
</dbReference>
<evidence type="ECO:0000256" key="6">
    <source>
        <dbReference type="ARBA" id="ARBA00022692"/>
    </source>
</evidence>
<dbReference type="PANTHER" id="PTHR46494:SF3">
    <property type="entry name" value="ZINC TRANSPORT PROTEIN ZNTB"/>
    <property type="match status" value="1"/>
</dbReference>
<dbReference type="Gene3D" id="1.20.58.340">
    <property type="entry name" value="Magnesium transport protein CorA, transmembrane region"/>
    <property type="match status" value="2"/>
</dbReference>
<dbReference type="InterPro" id="IPR045863">
    <property type="entry name" value="CorA_TM1_TM2"/>
</dbReference>
<dbReference type="KEGG" id="slj:EGC82_18510"/>
<keyword evidence="14" id="KW-1185">Reference proteome</keyword>
<dbReference type="Pfam" id="PF01544">
    <property type="entry name" value="CorA"/>
    <property type="match status" value="1"/>
</dbReference>
<comment type="subcellular location">
    <subcellularLocation>
        <location evidence="1">Cell membrane</location>
        <topology evidence="1">Multi-pass membrane protein</topology>
    </subcellularLocation>
</comment>
<dbReference type="OrthoDB" id="9803484at2"/>
<evidence type="ECO:0000256" key="10">
    <source>
        <dbReference type="ARBA" id="ARBA00023136"/>
    </source>
</evidence>
<evidence type="ECO:0000256" key="9">
    <source>
        <dbReference type="ARBA" id="ARBA00023065"/>
    </source>
</evidence>
<dbReference type="GO" id="GO:0005886">
    <property type="term" value="C:plasma membrane"/>
    <property type="evidence" value="ECO:0007669"/>
    <property type="project" value="UniProtKB-SubCell"/>
</dbReference>
<evidence type="ECO:0000256" key="7">
    <source>
        <dbReference type="ARBA" id="ARBA00022833"/>
    </source>
</evidence>
<keyword evidence="4" id="KW-1003">Cell membrane</keyword>
<evidence type="ECO:0000313" key="14">
    <source>
        <dbReference type="Proteomes" id="UP000278035"/>
    </source>
</evidence>
<protein>
    <submittedName>
        <fullName evidence="13">Zinc transporter ZntB</fullName>
    </submittedName>
</protein>
<feature type="transmembrane region" description="Helical" evidence="12">
    <location>
        <begin position="300"/>
        <end position="321"/>
    </location>
</feature>
<sequence>MESLIMNNGFIYSLLLTGPNAGQSLTADQIAQWQPADGLLWLHLRYREPKARKWILNSGLDRVEMDTLLATDTRPRVLSSDKGILLALRGVNLNPNSDPEDMVAVRIYAEEYKIISTCERQLQSVIDVADAIVQGKGPIDSAAFIMAICERLTQRKVEFIGKLEEELDELEERVVTQVNKTLRTDIAELRRQTVVLRRYLAPQREAFARMLQEASELFDDNDKIRLREIHETLIRVIEDLDAIRDRASVTQEELQSQQSEQVNQRLYFLSLISAVFLPLGFLTGLLGVNIGGIPGAESNWAFAAFCGGLFALIGLQMYLFYRLKWL</sequence>
<gene>
    <name evidence="13" type="ORF">EGC82_18510</name>
</gene>
<dbReference type="InterPro" id="IPR045861">
    <property type="entry name" value="CorA_cytoplasmic_dom"/>
</dbReference>
<dbReference type="GO" id="GO:0000287">
    <property type="term" value="F:magnesium ion binding"/>
    <property type="evidence" value="ECO:0007669"/>
    <property type="project" value="TreeGrafter"/>
</dbReference>
<evidence type="ECO:0000256" key="1">
    <source>
        <dbReference type="ARBA" id="ARBA00004651"/>
    </source>
</evidence>
<evidence type="ECO:0000256" key="8">
    <source>
        <dbReference type="ARBA" id="ARBA00022989"/>
    </source>
</evidence>
<reference evidence="14" key="1">
    <citation type="submission" date="2018-11" db="EMBL/GenBank/DDBJ databases">
        <title>Shewanella sp. M2.</title>
        <authorList>
            <person name="Hwang Y.J."/>
            <person name="Hwang C.Y."/>
        </authorList>
    </citation>
    <scope>NUCLEOTIDE SEQUENCE [LARGE SCALE GENOMIC DNA]</scope>
    <source>
        <strain evidence="14">LMG 19866</strain>
    </source>
</reference>
<dbReference type="SUPFAM" id="SSF144083">
    <property type="entry name" value="Magnesium transport protein CorA, transmembrane region"/>
    <property type="match status" value="1"/>
</dbReference>
<dbReference type="GO" id="GO:0015095">
    <property type="term" value="F:magnesium ion transmembrane transporter activity"/>
    <property type="evidence" value="ECO:0007669"/>
    <property type="project" value="TreeGrafter"/>
</dbReference>
<dbReference type="CDD" id="cd12833">
    <property type="entry name" value="ZntB-like_1"/>
    <property type="match status" value="1"/>
</dbReference>
<organism evidence="13 14">
    <name type="scientific">Shewanella livingstonensis</name>
    <dbReference type="NCBI Taxonomy" id="150120"/>
    <lineage>
        <taxon>Bacteria</taxon>
        <taxon>Pseudomonadati</taxon>
        <taxon>Pseudomonadota</taxon>
        <taxon>Gammaproteobacteria</taxon>
        <taxon>Alteromonadales</taxon>
        <taxon>Shewanellaceae</taxon>
        <taxon>Shewanella</taxon>
    </lineage>
</organism>
<keyword evidence="9" id="KW-0406">Ion transport</keyword>
<comment type="similarity">
    <text evidence="2">Belongs to the CorA metal ion transporter (MIT) (TC 1.A.35) family.</text>
</comment>
<dbReference type="GO" id="GO:0015087">
    <property type="term" value="F:cobalt ion transmembrane transporter activity"/>
    <property type="evidence" value="ECO:0007669"/>
    <property type="project" value="TreeGrafter"/>
</dbReference>
<keyword evidence="10 12" id="KW-0472">Membrane</keyword>
<keyword evidence="11" id="KW-0175">Coiled coil</keyword>
<proteinExistence type="inferred from homology"/>
<feature type="transmembrane region" description="Helical" evidence="12">
    <location>
        <begin position="266"/>
        <end position="288"/>
    </location>
</feature>
<dbReference type="PANTHER" id="PTHR46494">
    <property type="entry name" value="CORA FAMILY METAL ION TRANSPORTER (EUROFUNG)"/>
    <property type="match status" value="1"/>
</dbReference>
<keyword evidence="7" id="KW-0862">Zinc</keyword>
<dbReference type="GO" id="GO:0050897">
    <property type="term" value="F:cobalt ion binding"/>
    <property type="evidence" value="ECO:0007669"/>
    <property type="project" value="TreeGrafter"/>
</dbReference>
<evidence type="ECO:0000256" key="12">
    <source>
        <dbReference type="SAM" id="Phobius"/>
    </source>
</evidence>
<dbReference type="Proteomes" id="UP000278035">
    <property type="component" value="Chromosome"/>
</dbReference>
<keyword evidence="3" id="KW-0813">Transport</keyword>
<evidence type="ECO:0000256" key="3">
    <source>
        <dbReference type="ARBA" id="ARBA00022448"/>
    </source>
</evidence>
<accession>A0A3G8LY66</accession>
<keyword evidence="6 12" id="KW-0812">Transmembrane</keyword>
<dbReference type="AlphaFoldDB" id="A0A3G8LY66"/>
<keyword evidence="5" id="KW-0997">Cell inner membrane</keyword>